<evidence type="ECO:0000256" key="3">
    <source>
        <dbReference type="ARBA" id="ARBA00023172"/>
    </source>
</evidence>
<dbReference type="InterPro" id="IPR011010">
    <property type="entry name" value="DNA_brk_join_enz"/>
</dbReference>
<keyword evidence="2" id="KW-0238">DNA-binding</keyword>
<dbReference type="InterPro" id="IPR050090">
    <property type="entry name" value="Tyrosine_recombinase_XerCD"/>
</dbReference>
<dbReference type="InterPro" id="IPR010998">
    <property type="entry name" value="Integrase_recombinase_N"/>
</dbReference>
<accession>A0A1Y4JPX6</accession>
<dbReference type="Pfam" id="PF17293">
    <property type="entry name" value="Arm-DNA-bind_5"/>
    <property type="match status" value="1"/>
</dbReference>
<dbReference type="CDD" id="cd01185">
    <property type="entry name" value="INTN1_C_like"/>
    <property type="match status" value="1"/>
</dbReference>
<protein>
    <submittedName>
        <fullName evidence="6">Integrase</fullName>
    </submittedName>
</protein>
<dbReference type="PROSITE" id="PS51898">
    <property type="entry name" value="TYR_RECOMBINASE"/>
    <property type="match status" value="1"/>
</dbReference>
<dbReference type="Gene3D" id="1.10.150.130">
    <property type="match status" value="1"/>
</dbReference>
<gene>
    <name evidence="6" type="ORF">B5F24_13175</name>
</gene>
<dbReference type="SUPFAM" id="SSF56349">
    <property type="entry name" value="DNA breaking-rejoining enzymes"/>
    <property type="match status" value="1"/>
</dbReference>
<comment type="caution">
    <text evidence="6">The sequence shown here is derived from an EMBL/GenBank/DDBJ whole genome shotgun (WGS) entry which is preliminary data.</text>
</comment>
<dbReference type="RefSeq" id="WP_087413178.1">
    <property type="nucleotide sequence ID" value="NZ_NFKE01000010.1"/>
</dbReference>
<dbReference type="EMBL" id="NFKE01000010">
    <property type="protein sequence ID" value="OUP32839.1"/>
    <property type="molecule type" value="Genomic_DNA"/>
</dbReference>
<dbReference type="GO" id="GO:0006310">
    <property type="term" value="P:DNA recombination"/>
    <property type="evidence" value="ECO:0007669"/>
    <property type="project" value="UniProtKB-KW"/>
</dbReference>
<dbReference type="InterPro" id="IPR025269">
    <property type="entry name" value="SAM-like_dom"/>
</dbReference>
<dbReference type="Pfam" id="PF13102">
    <property type="entry name" value="Phage_int_SAM_5"/>
    <property type="match status" value="1"/>
</dbReference>
<dbReference type="Pfam" id="PF00589">
    <property type="entry name" value="Phage_integrase"/>
    <property type="match status" value="1"/>
</dbReference>
<dbReference type="Proteomes" id="UP000196587">
    <property type="component" value="Unassembled WGS sequence"/>
</dbReference>
<dbReference type="PANTHER" id="PTHR30349">
    <property type="entry name" value="PHAGE INTEGRASE-RELATED"/>
    <property type="match status" value="1"/>
</dbReference>
<feature type="region of interest" description="Disordered" evidence="4">
    <location>
        <begin position="384"/>
        <end position="411"/>
    </location>
</feature>
<dbReference type="AlphaFoldDB" id="A0A1Y4JPX6"/>
<dbReference type="GO" id="GO:0003677">
    <property type="term" value="F:DNA binding"/>
    <property type="evidence" value="ECO:0007669"/>
    <property type="project" value="UniProtKB-KW"/>
</dbReference>
<name>A0A1Y4JPX6_9BACE</name>
<dbReference type="PANTHER" id="PTHR30349:SF64">
    <property type="entry name" value="PROPHAGE INTEGRASE INTD-RELATED"/>
    <property type="match status" value="1"/>
</dbReference>
<evidence type="ECO:0000313" key="7">
    <source>
        <dbReference type="Proteomes" id="UP000196587"/>
    </source>
</evidence>
<evidence type="ECO:0000313" key="6">
    <source>
        <dbReference type="EMBL" id="OUP32839.1"/>
    </source>
</evidence>
<evidence type="ECO:0000259" key="5">
    <source>
        <dbReference type="PROSITE" id="PS51898"/>
    </source>
</evidence>
<evidence type="ECO:0000256" key="4">
    <source>
        <dbReference type="SAM" id="MobiDB-lite"/>
    </source>
</evidence>
<reference evidence="7" key="1">
    <citation type="submission" date="2017-04" db="EMBL/GenBank/DDBJ databases">
        <title>Function of individual gut microbiota members based on whole genome sequencing of pure cultures obtained from chicken caecum.</title>
        <authorList>
            <person name="Medvecky M."/>
            <person name="Cejkova D."/>
            <person name="Polansky O."/>
            <person name="Karasova D."/>
            <person name="Kubasova T."/>
            <person name="Cizek A."/>
            <person name="Rychlik I."/>
        </authorList>
    </citation>
    <scope>NUCLEOTIDE SEQUENCE [LARGE SCALE GENOMIC DNA]</scope>
    <source>
        <strain evidence="7">An189</strain>
    </source>
</reference>
<sequence>MRSTFSILYYINRGKVKADGTTAIMCRITIDGKSSVFTTGYYCNPECWNTKNGTVKDGRTNGLLADLRARLETSYTNLLKETGMITAEMLKNEITCVGTVPVTLLRTGEEERERLRIRSVAINSTSSYRQSKSTQAYLHEYLLSMGMNDIAFEDITEDFGWEYKLYLKGKGCGASHINHCLTWLNRLIYIAVDKEVLRFNPLADVPYEKKPTGKLKHISRAELQRIMEQPMQERLQELTRRVFIFSCFTGLSYVDVKRLYPSHIGITLDGRRYIRINRKKTDVESFIPLHPIAEHILALYNTTDESRPIFPLPKRDMLWYCIHEIGIVAGIKENLSYHASRHSFGTLMLSAGVPIESISKMMGHTSIKTTQGYAKVTDDKISEDMDKLMKRRQKQKDNPGQSPVPSAVHRS</sequence>
<dbReference type="InterPro" id="IPR013762">
    <property type="entry name" value="Integrase-like_cat_sf"/>
</dbReference>
<dbReference type="InterPro" id="IPR002104">
    <property type="entry name" value="Integrase_catalytic"/>
</dbReference>
<proteinExistence type="inferred from homology"/>
<dbReference type="Gene3D" id="1.10.443.10">
    <property type="entry name" value="Intergrase catalytic core"/>
    <property type="match status" value="1"/>
</dbReference>
<organism evidence="6 7">
    <name type="scientific">Bacteroides clarus</name>
    <dbReference type="NCBI Taxonomy" id="626929"/>
    <lineage>
        <taxon>Bacteria</taxon>
        <taxon>Pseudomonadati</taxon>
        <taxon>Bacteroidota</taxon>
        <taxon>Bacteroidia</taxon>
        <taxon>Bacteroidales</taxon>
        <taxon>Bacteroidaceae</taxon>
        <taxon>Bacteroides</taxon>
    </lineage>
</organism>
<dbReference type="InterPro" id="IPR035386">
    <property type="entry name" value="Arm-DNA-bind_5"/>
</dbReference>
<evidence type="ECO:0000256" key="2">
    <source>
        <dbReference type="ARBA" id="ARBA00023125"/>
    </source>
</evidence>
<evidence type="ECO:0000256" key="1">
    <source>
        <dbReference type="ARBA" id="ARBA00008857"/>
    </source>
</evidence>
<dbReference type="GO" id="GO:0015074">
    <property type="term" value="P:DNA integration"/>
    <property type="evidence" value="ECO:0007669"/>
    <property type="project" value="InterPro"/>
</dbReference>
<keyword evidence="3" id="KW-0233">DNA recombination</keyword>
<comment type="similarity">
    <text evidence="1">Belongs to the 'phage' integrase family.</text>
</comment>
<feature type="domain" description="Tyr recombinase" evidence="5">
    <location>
        <begin position="213"/>
        <end position="386"/>
    </location>
</feature>